<dbReference type="Pfam" id="PF00589">
    <property type="entry name" value="Phage_integrase"/>
    <property type="match status" value="1"/>
</dbReference>
<evidence type="ECO:0000313" key="6">
    <source>
        <dbReference type="Proteomes" id="UP000193431"/>
    </source>
</evidence>
<dbReference type="SUPFAM" id="SSF56349">
    <property type="entry name" value="DNA breaking-rejoining enzymes"/>
    <property type="match status" value="1"/>
</dbReference>
<dbReference type="InterPro" id="IPR011010">
    <property type="entry name" value="DNA_brk_join_enz"/>
</dbReference>
<reference evidence="5 6" key="1">
    <citation type="submission" date="2016-11" db="EMBL/GenBank/DDBJ databases">
        <title>Trade-off between light-utilization and light-protection in marine flavobacteria.</title>
        <authorList>
            <person name="Kumagai Y."/>
        </authorList>
    </citation>
    <scope>NUCLEOTIDE SEQUENCE [LARGE SCALE GENOMIC DNA]</scope>
    <source>
        <strain evidence="5 6">JCM 13191</strain>
    </source>
</reference>
<keyword evidence="3" id="KW-0233">DNA recombination</keyword>
<dbReference type="InterPro" id="IPR025269">
    <property type="entry name" value="SAM-like_dom"/>
</dbReference>
<dbReference type="GO" id="GO:0015074">
    <property type="term" value="P:DNA integration"/>
    <property type="evidence" value="ECO:0007669"/>
    <property type="project" value="InterPro"/>
</dbReference>
<evidence type="ECO:0000259" key="4">
    <source>
        <dbReference type="PROSITE" id="PS51898"/>
    </source>
</evidence>
<keyword evidence="6" id="KW-1185">Reference proteome</keyword>
<name>A0A1W6MK16_9FLAO</name>
<dbReference type="Proteomes" id="UP000193431">
    <property type="component" value="Chromosome"/>
</dbReference>
<feature type="domain" description="Tyr recombinase" evidence="4">
    <location>
        <begin position="219"/>
        <end position="396"/>
    </location>
</feature>
<dbReference type="OrthoDB" id="1098628at2"/>
<protein>
    <submittedName>
        <fullName evidence="5">Recombinase</fullName>
    </submittedName>
</protein>
<dbReference type="GO" id="GO:0006310">
    <property type="term" value="P:DNA recombination"/>
    <property type="evidence" value="ECO:0007669"/>
    <property type="project" value="UniProtKB-KW"/>
</dbReference>
<comment type="similarity">
    <text evidence="1">Belongs to the 'phage' integrase family.</text>
</comment>
<dbReference type="Gene3D" id="1.10.443.10">
    <property type="entry name" value="Intergrase catalytic core"/>
    <property type="match status" value="1"/>
</dbReference>
<dbReference type="PANTHER" id="PTHR30349:SF64">
    <property type="entry name" value="PROPHAGE INTEGRASE INTD-RELATED"/>
    <property type="match status" value="1"/>
</dbReference>
<gene>
    <name evidence="5" type="ORF">BST97_07980</name>
</gene>
<dbReference type="Gene3D" id="1.10.150.130">
    <property type="match status" value="1"/>
</dbReference>
<dbReference type="Pfam" id="PF13102">
    <property type="entry name" value="Phage_int_SAM_5"/>
    <property type="match status" value="1"/>
</dbReference>
<dbReference type="PROSITE" id="PS51898">
    <property type="entry name" value="TYR_RECOMBINASE"/>
    <property type="match status" value="1"/>
</dbReference>
<dbReference type="InterPro" id="IPR035386">
    <property type="entry name" value="Arm-DNA-bind_5"/>
</dbReference>
<dbReference type="STRING" id="331648.BST97_07980"/>
<evidence type="ECO:0000256" key="1">
    <source>
        <dbReference type="ARBA" id="ARBA00008857"/>
    </source>
</evidence>
<dbReference type="CDD" id="cd01185">
    <property type="entry name" value="INTN1_C_like"/>
    <property type="match status" value="1"/>
</dbReference>
<organism evidence="5 6">
    <name type="scientific">Nonlabens spongiae</name>
    <dbReference type="NCBI Taxonomy" id="331648"/>
    <lineage>
        <taxon>Bacteria</taxon>
        <taxon>Pseudomonadati</taxon>
        <taxon>Bacteroidota</taxon>
        <taxon>Flavobacteriia</taxon>
        <taxon>Flavobacteriales</taxon>
        <taxon>Flavobacteriaceae</taxon>
        <taxon>Nonlabens</taxon>
    </lineage>
</organism>
<dbReference type="InterPro" id="IPR050090">
    <property type="entry name" value="Tyrosine_recombinase_XerCD"/>
</dbReference>
<dbReference type="GO" id="GO:0003677">
    <property type="term" value="F:DNA binding"/>
    <property type="evidence" value="ECO:0007669"/>
    <property type="project" value="UniProtKB-KW"/>
</dbReference>
<dbReference type="InterPro" id="IPR010998">
    <property type="entry name" value="Integrase_recombinase_N"/>
</dbReference>
<keyword evidence="2" id="KW-0238">DNA-binding</keyword>
<accession>A0A1W6MK16</accession>
<dbReference type="Pfam" id="PF17293">
    <property type="entry name" value="Arm-DNA-bind_5"/>
    <property type="match status" value="1"/>
</dbReference>
<dbReference type="RefSeq" id="WP_085766737.1">
    <property type="nucleotide sequence ID" value="NZ_CP019344.1"/>
</dbReference>
<dbReference type="InterPro" id="IPR013762">
    <property type="entry name" value="Integrase-like_cat_sf"/>
</dbReference>
<dbReference type="PANTHER" id="PTHR30349">
    <property type="entry name" value="PHAGE INTEGRASE-RELATED"/>
    <property type="match status" value="1"/>
</dbReference>
<evidence type="ECO:0000256" key="2">
    <source>
        <dbReference type="ARBA" id="ARBA00023125"/>
    </source>
</evidence>
<dbReference type="EMBL" id="CP019344">
    <property type="protein sequence ID" value="ARN77940.1"/>
    <property type="molecule type" value="Genomic_DNA"/>
</dbReference>
<dbReference type="AlphaFoldDB" id="A0A1W6MK16"/>
<evidence type="ECO:0000313" key="5">
    <source>
        <dbReference type="EMBL" id="ARN77940.1"/>
    </source>
</evidence>
<proteinExistence type="inferred from homology"/>
<evidence type="ECO:0000256" key="3">
    <source>
        <dbReference type="ARBA" id="ARBA00023172"/>
    </source>
</evidence>
<dbReference type="InterPro" id="IPR002104">
    <property type="entry name" value="Integrase_catalytic"/>
</dbReference>
<sequence length="415" mass="47787">MSRTFGILFYLKKNKVDSNGQGPIYLRITVDGKRKEVSVKRRIEIEKWNTSANRAKGRNTSIKELNTYLDIITSKIYEYQKELIQDGEIVTAEKLKNKYLGKTMQGKTILQVFKTHNDQVKKLVGQDFAPGTLERYETVYRHLSNFMEHTYNVIDVQLNKVNHQFITDFDFYLRSVRNCGNNSTVKYIKNFKKIVRIAIANGWIKQDPFLNYKVKVKTVEREFLSQEEIATMFSKKLHTDRLEVVRDIFIFCCFTGFAYADVKDLTPGHVVKGIDGGMWINTSRMKTKVKTNIPLLDIPLQIIDKYKDHPVSSNKNKLLPVLSNQKSNAYLKEIADLCGINKNLTTHLARHTFATTVTLTNGVSIESVSKMLGHTSLRTTQHYAKIVDKKVSNDMNALRSKLNADQKKERKQLSS</sequence>